<feature type="non-terminal residue" evidence="1">
    <location>
        <position position="1"/>
    </location>
</feature>
<gene>
    <name evidence="1" type="ORF">TELCIR_20586</name>
</gene>
<protein>
    <submittedName>
        <fullName evidence="1">Uncharacterized protein</fullName>
    </submittedName>
</protein>
<sequence>LSGLGVVLDGVALRGGGLVAMVSDSITSFVSMSKPTALLRNLRLLLRHRLNGGCFVRKPFGNPI</sequence>
<proteinExistence type="predicted"/>
<organism evidence="1 2">
    <name type="scientific">Teladorsagia circumcincta</name>
    <name type="common">Brown stomach worm</name>
    <name type="synonym">Ostertagia circumcincta</name>
    <dbReference type="NCBI Taxonomy" id="45464"/>
    <lineage>
        <taxon>Eukaryota</taxon>
        <taxon>Metazoa</taxon>
        <taxon>Ecdysozoa</taxon>
        <taxon>Nematoda</taxon>
        <taxon>Chromadorea</taxon>
        <taxon>Rhabditida</taxon>
        <taxon>Rhabditina</taxon>
        <taxon>Rhabditomorpha</taxon>
        <taxon>Strongyloidea</taxon>
        <taxon>Trichostrongylidae</taxon>
        <taxon>Teladorsagia</taxon>
    </lineage>
</organism>
<accession>A0A2G9TKV6</accession>
<dbReference type="EMBL" id="KZ370793">
    <property type="protein sequence ID" value="PIO57990.1"/>
    <property type="molecule type" value="Genomic_DNA"/>
</dbReference>
<evidence type="ECO:0000313" key="2">
    <source>
        <dbReference type="Proteomes" id="UP000230423"/>
    </source>
</evidence>
<keyword evidence="2" id="KW-1185">Reference proteome</keyword>
<dbReference type="AlphaFoldDB" id="A0A2G9TKV6"/>
<evidence type="ECO:0000313" key="1">
    <source>
        <dbReference type="EMBL" id="PIO57990.1"/>
    </source>
</evidence>
<reference evidence="1 2" key="1">
    <citation type="submission" date="2015-09" db="EMBL/GenBank/DDBJ databases">
        <title>Draft genome of the parasitic nematode Teladorsagia circumcincta isolate WARC Sus (inbred).</title>
        <authorList>
            <person name="Mitreva M."/>
        </authorList>
    </citation>
    <scope>NUCLEOTIDE SEQUENCE [LARGE SCALE GENOMIC DNA]</scope>
    <source>
        <strain evidence="1 2">S</strain>
    </source>
</reference>
<dbReference type="Proteomes" id="UP000230423">
    <property type="component" value="Unassembled WGS sequence"/>
</dbReference>
<name>A0A2G9TKV6_TELCI</name>